<dbReference type="InterPro" id="IPR029069">
    <property type="entry name" value="HotDog_dom_sf"/>
</dbReference>
<dbReference type="PANTHER" id="PTHR21660:SF1">
    <property type="entry name" value="ACYL-COENZYME A THIOESTERASE 13"/>
    <property type="match status" value="1"/>
</dbReference>
<accession>A0A6L8LPK8</accession>
<reference evidence="3 4" key="1">
    <citation type="submission" date="2020-01" db="EMBL/GenBank/DDBJ databases">
        <authorList>
            <person name="Chen S."/>
        </authorList>
    </citation>
    <scope>NUCLEOTIDE SEQUENCE [LARGE SCALE GENOMIC DNA]</scope>
    <source>
        <strain evidence="3 4">GS-10</strain>
    </source>
</reference>
<gene>
    <name evidence="3" type="ORF">GR167_14475</name>
</gene>
<dbReference type="Proteomes" id="UP000479043">
    <property type="component" value="Unassembled WGS sequence"/>
</dbReference>
<organism evidence="3 4">
    <name type="scientific">Thalassovita mangrovi</name>
    <dbReference type="NCBI Taxonomy" id="2692236"/>
    <lineage>
        <taxon>Bacteria</taxon>
        <taxon>Pseudomonadati</taxon>
        <taxon>Pseudomonadota</taxon>
        <taxon>Alphaproteobacteria</taxon>
        <taxon>Rhodobacterales</taxon>
        <taxon>Roseobacteraceae</taxon>
        <taxon>Thalassovita</taxon>
    </lineage>
</organism>
<dbReference type="AlphaFoldDB" id="A0A6L8LPK8"/>
<evidence type="ECO:0000259" key="2">
    <source>
        <dbReference type="Pfam" id="PF13622"/>
    </source>
</evidence>
<feature type="domain" description="Acyl-CoA thioesterase-like N-terminal HotDog" evidence="2">
    <location>
        <begin position="47"/>
        <end position="131"/>
    </location>
</feature>
<dbReference type="InterPro" id="IPR039298">
    <property type="entry name" value="ACOT13"/>
</dbReference>
<dbReference type="InterPro" id="IPR049449">
    <property type="entry name" value="TesB_ACOT8-like_N"/>
</dbReference>
<evidence type="ECO:0000256" key="1">
    <source>
        <dbReference type="ARBA" id="ARBA00022801"/>
    </source>
</evidence>
<dbReference type="GO" id="GO:0047617">
    <property type="term" value="F:fatty acyl-CoA hydrolase activity"/>
    <property type="evidence" value="ECO:0007669"/>
    <property type="project" value="InterPro"/>
</dbReference>
<comment type="caution">
    <text evidence="3">The sequence shown here is derived from an EMBL/GenBank/DDBJ whole genome shotgun (WGS) entry which is preliminary data.</text>
</comment>
<dbReference type="RefSeq" id="WP_160974425.1">
    <property type="nucleotide sequence ID" value="NZ_WWEN01000006.1"/>
</dbReference>
<evidence type="ECO:0000313" key="4">
    <source>
        <dbReference type="Proteomes" id="UP000479043"/>
    </source>
</evidence>
<keyword evidence="4" id="KW-1185">Reference proteome</keyword>
<sequence>MTPQDAQALLQENFAPWVLDLDLTVTEVTPEHLTTRMPLTDRLARVGGIVSGQALMAMADTTMVLAACAARGGFHPFATTNMDTQFLRPGKGSAILCRSEVVRAGRAMTFVRATMSEETSGKPVATASATLFAG</sequence>
<dbReference type="CDD" id="cd03443">
    <property type="entry name" value="PaaI_thioesterase"/>
    <property type="match status" value="1"/>
</dbReference>
<dbReference type="PANTHER" id="PTHR21660">
    <property type="entry name" value="THIOESTERASE SUPERFAMILY MEMBER-RELATED"/>
    <property type="match status" value="1"/>
</dbReference>
<keyword evidence="1" id="KW-0378">Hydrolase</keyword>
<dbReference type="Pfam" id="PF13622">
    <property type="entry name" value="4HBT_3"/>
    <property type="match status" value="1"/>
</dbReference>
<dbReference type="EMBL" id="WWEN01000006">
    <property type="protein sequence ID" value="MYM56520.1"/>
    <property type="molecule type" value="Genomic_DNA"/>
</dbReference>
<name>A0A6L8LPK8_9RHOB</name>
<dbReference type="SUPFAM" id="SSF54637">
    <property type="entry name" value="Thioesterase/thiol ester dehydrase-isomerase"/>
    <property type="match status" value="1"/>
</dbReference>
<proteinExistence type="predicted"/>
<evidence type="ECO:0000313" key="3">
    <source>
        <dbReference type="EMBL" id="MYM56520.1"/>
    </source>
</evidence>
<protein>
    <submittedName>
        <fullName evidence="3">PaaI family thioesterase</fullName>
    </submittedName>
</protein>
<dbReference type="Gene3D" id="3.10.129.10">
    <property type="entry name" value="Hotdog Thioesterase"/>
    <property type="match status" value="1"/>
</dbReference>